<dbReference type="RefSeq" id="WP_122923982.1">
    <property type="nucleotide sequence ID" value="NZ_RHHU01000007.1"/>
</dbReference>
<protein>
    <submittedName>
        <fullName evidence="10">Ger(X)C family spore germination protein</fullName>
    </submittedName>
</protein>
<dbReference type="EMBL" id="RHHU01000007">
    <property type="protein sequence ID" value="RNB85317.1"/>
    <property type="molecule type" value="Genomic_DNA"/>
</dbReference>
<dbReference type="Pfam" id="PF25198">
    <property type="entry name" value="Spore_GerAC_N"/>
    <property type="match status" value="1"/>
</dbReference>
<feature type="domain" description="Spore germination GerAC-like C-terminal" evidence="8">
    <location>
        <begin position="230"/>
        <end position="395"/>
    </location>
</feature>
<dbReference type="Pfam" id="PF05504">
    <property type="entry name" value="Spore_GerAC"/>
    <property type="match status" value="1"/>
</dbReference>
<keyword evidence="5" id="KW-0472">Membrane</keyword>
<comment type="subcellular location">
    <subcellularLocation>
        <location evidence="1">Membrane</location>
        <topology evidence="1">Lipid-anchor</topology>
    </subcellularLocation>
</comment>
<comment type="similarity">
    <text evidence="2">Belongs to the GerABKC lipoprotein family.</text>
</comment>
<accession>A0A3M8DDP8</accession>
<evidence type="ECO:0000256" key="4">
    <source>
        <dbReference type="ARBA" id="ARBA00022729"/>
    </source>
</evidence>
<evidence type="ECO:0000256" key="5">
    <source>
        <dbReference type="ARBA" id="ARBA00023136"/>
    </source>
</evidence>
<dbReference type="Proteomes" id="UP000269573">
    <property type="component" value="Unassembled WGS sequence"/>
</dbReference>
<keyword evidence="11" id="KW-1185">Reference proteome</keyword>
<dbReference type="InterPro" id="IPR057336">
    <property type="entry name" value="GerAC_N"/>
</dbReference>
<evidence type="ECO:0000313" key="10">
    <source>
        <dbReference type="EMBL" id="RNB85317.1"/>
    </source>
</evidence>
<name>A0A3M8DDP8_9BACL</name>
<keyword evidence="4" id="KW-0732">Signal</keyword>
<dbReference type="PANTHER" id="PTHR35789:SF1">
    <property type="entry name" value="SPORE GERMINATION PROTEIN B3"/>
    <property type="match status" value="1"/>
</dbReference>
<dbReference type="InterPro" id="IPR046953">
    <property type="entry name" value="Spore_GerAC-like_C"/>
</dbReference>
<proteinExistence type="inferred from homology"/>
<evidence type="ECO:0000259" key="9">
    <source>
        <dbReference type="Pfam" id="PF25198"/>
    </source>
</evidence>
<gene>
    <name evidence="10" type="ORF">EDM59_13010</name>
</gene>
<dbReference type="InterPro" id="IPR038501">
    <property type="entry name" value="Spore_GerAC_C_sf"/>
</dbReference>
<dbReference type="PROSITE" id="PS51257">
    <property type="entry name" value="PROKAR_LIPOPROTEIN"/>
    <property type="match status" value="1"/>
</dbReference>
<dbReference type="NCBIfam" id="TIGR02887">
    <property type="entry name" value="spore_ger_x_C"/>
    <property type="match status" value="1"/>
</dbReference>
<comment type="caution">
    <text evidence="10">The sequence shown here is derived from an EMBL/GenBank/DDBJ whole genome shotgun (WGS) entry which is preliminary data.</text>
</comment>
<evidence type="ECO:0000256" key="7">
    <source>
        <dbReference type="ARBA" id="ARBA00023288"/>
    </source>
</evidence>
<evidence type="ECO:0000313" key="11">
    <source>
        <dbReference type="Proteomes" id="UP000269573"/>
    </source>
</evidence>
<reference evidence="10 11" key="1">
    <citation type="submission" date="2018-10" db="EMBL/GenBank/DDBJ databases">
        <title>Phylogenomics of Brevibacillus.</title>
        <authorList>
            <person name="Dunlap C."/>
        </authorList>
    </citation>
    <scope>NUCLEOTIDE SEQUENCE [LARGE SCALE GENOMIC DNA]</scope>
    <source>
        <strain evidence="10 11">JCM 15774</strain>
    </source>
</reference>
<dbReference type="AlphaFoldDB" id="A0A3M8DDP8"/>
<dbReference type="InterPro" id="IPR008844">
    <property type="entry name" value="Spore_GerAC-like"/>
</dbReference>
<dbReference type="GO" id="GO:0016020">
    <property type="term" value="C:membrane"/>
    <property type="evidence" value="ECO:0007669"/>
    <property type="project" value="UniProtKB-SubCell"/>
</dbReference>
<dbReference type="Gene3D" id="3.30.300.210">
    <property type="entry name" value="Nutrient germinant receptor protein C, domain 3"/>
    <property type="match status" value="1"/>
</dbReference>
<sequence>MIRRECGGSRSLYKIALIVLCLLVLTGCWSRRELNDLMIVLGIGIDWEDGQYLVSFQVVNPSQISMQKRNEDRSPSSVFQGRGRTIFEAARSLTAEAPRKVYMGHLQMYVISEELARKGISDLIDNSIRDNENRMDFNVVIARGVKAQDILRMYTPLEELPTDSMQQSLRTSEKTWAPTVAITLDEVMNRLSGQGQELALTGINLIGSPEMGESKKNIEKFFPPSRLRYEGIAVFKKDKLIGWLNQSESKGYTDITDKLQSTSVEIPCGSEKYVGIEITSSKTELETKLSKGKPEITIHMRTHANVVDRVCKNMDLSKPETITRLQEETGRIVQKNSEEAVIRTQELKSDILGFGSKLEKQHPEYWEKIKDRWNEEIYPQLVVHYDCKVTIRQTGTIGNSTMRQ</sequence>
<keyword evidence="6" id="KW-0564">Palmitate</keyword>
<dbReference type="PANTHER" id="PTHR35789">
    <property type="entry name" value="SPORE GERMINATION PROTEIN B3"/>
    <property type="match status" value="1"/>
</dbReference>
<dbReference type="Gene3D" id="6.20.190.10">
    <property type="entry name" value="Nutrient germinant receptor protein C, domain 1"/>
    <property type="match status" value="1"/>
</dbReference>
<feature type="domain" description="Spore germination protein N-terminal" evidence="9">
    <location>
        <begin position="31"/>
        <end position="203"/>
    </location>
</feature>
<evidence type="ECO:0000256" key="6">
    <source>
        <dbReference type="ARBA" id="ARBA00023139"/>
    </source>
</evidence>
<evidence type="ECO:0000256" key="1">
    <source>
        <dbReference type="ARBA" id="ARBA00004635"/>
    </source>
</evidence>
<dbReference type="GO" id="GO:0009847">
    <property type="term" value="P:spore germination"/>
    <property type="evidence" value="ECO:0007669"/>
    <property type="project" value="InterPro"/>
</dbReference>
<organism evidence="10 11">
    <name type="scientific">Brevibacillus nitrificans</name>
    <dbReference type="NCBI Taxonomy" id="651560"/>
    <lineage>
        <taxon>Bacteria</taxon>
        <taxon>Bacillati</taxon>
        <taxon>Bacillota</taxon>
        <taxon>Bacilli</taxon>
        <taxon>Bacillales</taxon>
        <taxon>Paenibacillaceae</taxon>
        <taxon>Brevibacillus</taxon>
    </lineage>
</organism>
<evidence type="ECO:0000256" key="3">
    <source>
        <dbReference type="ARBA" id="ARBA00022544"/>
    </source>
</evidence>
<keyword evidence="7" id="KW-0449">Lipoprotein</keyword>
<evidence type="ECO:0000256" key="2">
    <source>
        <dbReference type="ARBA" id="ARBA00007886"/>
    </source>
</evidence>
<keyword evidence="3" id="KW-0309">Germination</keyword>
<evidence type="ECO:0000259" key="8">
    <source>
        <dbReference type="Pfam" id="PF05504"/>
    </source>
</evidence>